<proteinExistence type="predicted"/>
<keyword evidence="2" id="KW-1185">Reference proteome</keyword>
<feature type="non-terminal residue" evidence="1">
    <location>
        <position position="1"/>
    </location>
</feature>
<organism evidence="1 2">
    <name type="scientific">Papaver nudicaule</name>
    <name type="common">Iceland poppy</name>
    <dbReference type="NCBI Taxonomy" id="74823"/>
    <lineage>
        <taxon>Eukaryota</taxon>
        <taxon>Viridiplantae</taxon>
        <taxon>Streptophyta</taxon>
        <taxon>Embryophyta</taxon>
        <taxon>Tracheophyta</taxon>
        <taxon>Spermatophyta</taxon>
        <taxon>Magnoliopsida</taxon>
        <taxon>Ranunculales</taxon>
        <taxon>Papaveraceae</taxon>
        <taxon>Papaveroideae</taxon>
        <taxon>Papaver</taxon>
    </lineage>
</organism>
<name>A0AA41VBX6_PAPNU</name>
<evidence type="ECO:0000313" key="1">
    <source>
        <dbReference type="EMBL" id="MCL7035973.1"/>
    </source>
</evidence>
<protein>
    <submittedName>
        <fullName evidence="1">Uncharacterized protein</fullName>
    </submittedName>
</protein>
<dbReference type="AlphaFoldDB" id="A0AA41VBX6"/>
<accession>A0AA41VBX6</accession>
<comment type="caution">
    <text evidence="1">The sequence shown here is derived from an EMBL/GenBank/DDBJ whole genome shotgun (WGS) entry which is preliminary data.</text>
</comment>
<feature type="non-terminal residue" evidence="1">
    <location>
        <position position="53"/>
    </location>
</feature>
<gene>
    <name evidence="1" type="ORF">MKW94_007011</name>
</gene>
<dbReference type="EMBL" id="JAJJMA010162955">
    <property type="protein sequence ID" value="MCL7035973.1"/>
    <property type="molecule type" value="Genomic_DNA"/>
</dbReference>
<reference evidence="1" key="1">
    <citation type="submission" date="2022-03" db="EMBL/GenBank/DDBJ databases">
        <title>A functionally conserved STORR gene fusion in Papaver species that diverged 16.8 million years ago.</title>
        <authorList>
            <person name="Catania T."/>
        </authorList>
    </citation>
    <scope>NUCLEOTIDE SEQUENCE</scope>
    <source>
        <strain evidence="1">S-191538</strain>
    </source>
</reference>
<sequence>KLKLELENVFSTCFPTFINLITLEVSIIKAQQVRTLFSFLHFSPNLESLVFGR</sequence>
<dbReference type="Proteomes" id="UP001177140">
    <property type="component" value="Unassembled WGS sequence"/>
</dbReference>
<evidence type="ECO:0000313" key="2">
    <source>
        <dbReference type="Proteomes" id="UP001177140"/>
    </source>
</evidence>